<evidence type="ECO:0000313" key="6">
    <source>
        <dbReference type="Proteomes" id="UP000501676"/>
    </source>
</evidence>
<dbReference type="Pfam" id="PF18335">
    <property type="entry name" value="SH3_13"/>
    <property type="match status" value="1"/>
</dbReference>
<dbReference type="GO" id="GO:0005524">
    <property type="term" value="F:ATP binding"/>
    <property type="evidence" value="ECO:0007669"/>
    <property type="project" value="UniProtKB-UniRule"/>
</dbReference>
<feature type="domain" description="AAA+ ATPase" evidence="4">
    <location>
        <begin position="341"/>
        <end position="498"/>
    </location>
</feature>
<dbReference type="GO" id="GO:0017116">
    <property type="term" value="F:single-stranded DNA helicase activity"/>
    <property type="evidence" value="ECO:0007669"/>
    <property type="project" value="TreeGrafter"/>
</dbReference>
<organism evidence="5 6">
    <name type="scientific">Lactobacillus iners</name>
    <dbReference type="NCBI Taxonomy" id="147802"/>
    <lineage>
        <taxon>Bacteria</taxon>
        <taxon>Bacillati</taxon>
        <taxon>Bacillota</taxon>
        <taxon>Bacilli</taxon>
        <taxon>Lactobacillales</taxon>
        <taxon>Lactobacillaceae</taxon>
        <taxon>Lactobacillus</taxon>
    </lineage>
</organism>
<evidence type="ECO:0000256" key="1">
    <source>
        <dbReference type="ARBA" id="ARBA00022741"/>
    </source>
</evidence>
<dbReference type="CDD" id="cd18809">
    <property type="entry name" value="SF1_C_RecD"/>
    <property type="match status" value="1"/>
</dbReference>
<keyword evidence="3 5" id="KW-0347">Helicase</keyword>
<dbReference type="PANTHER" id="PTHR43788">
    <property type="entry name" value="DNA2/NAM7 HELICASE FAMILY MEMBER"/>
    <property type="match status" value="1"/>
</dbReference>
<dbReference type="GO" id="GO:0016787">
    <property type="term" value="F:hydrolase activity"/>
    <property type="evidence" value="ECO:0007669"/>
    <property type="project" value="UniProtKB-KW"/>
</dbReference>
<dbReference type="NCBIfam" id="TIGR01448">
    <property type="entry name" value="recD_rel"/>
    <property type="match status" value="1"/>
</dbReference>
<dbReference type="Pfam" id="PF13245">
    <property type="entry name" value="AAA_19"/>
    <property type="match status" value="1"/>
</dbReference>
<evidence type="ECO:0000256" key="3">
    <source>
        <dbReference type="HAMAP-Rule" id="MF_01488"/>
    </source>
</evidence>
<dbReference type="EC" id="5.6.2.3" evidence="3"/>
<dbReference type="GO" id="GO:0009338">
    <property type="term" value="C:exodeoxyribonuclease V complex"/>
    <property type="evidence" value="ECO:0007669"/>
    <property type="project" value="TreeGrafter"/>
</dbReference>
<accession>A0A6G7B8A7</accession>
<dbReference type="EMBL" id="CP049228">
    <property type="protein sequence ID" value="QIH23723.1"/>
    <property type="molecule type" value="Genomic_DNA"/>
</dbReference>
<keyword evidence="2 3" id="KW-0067">ATP-binding</keyword>
<dbReference type="PANTHER" id="PTHR43788:SF6">
    <property type="entry name" value="DNA HELICASE B"/>
    <property type="match status" value="1"/>
</dbReference>
<dbReference type="Gene3D" id="1.10.10.2220">
    <property type="match status" value="1"/>
</dbReference>
<dbReference type="Gene3D" id="2.30.30.940">
    <property type="match status" value="1"/>
</dbReference>
<dbReference type="AlphaFoldDB" id="A0A6G7B8A7"/>
<comment type="similarity">
    <text evidence="3">Belongs to the RecD family. RecD2 subfamily.</text>
</comment>
<evidence type="ECO:0000256" key="2">
    <source>
        <dbReference type="ARBA" id="ARBA00022840"/>
    </source>
</evidence>
<dbReference type="InterPro" id="IPR006345">
    <property type="entry name" value="RecD2"/>
</dbReference>
<dbReference type="InterPro" id="IPR003593">
    <property type="entry name" value="AAA+_ATPase"/>
</dbReference>
<reference evidence="5 6" key="1">
    <citation type="submission" date="2020-02" db="EMBL/GenBank/DDBJ databases">
        <title>Complete genome sequences of six Lactobacillus iners strains isolated from the human vagina.</title>
        <authorList>
            <person name="France M.T."/>
            <person name="Rutt L."/>
            <person name="Narina S."/>
            <person name="Arbaugh S."/>
            <person name="Humphrys M.S."/>
            <person name="Ma B."/>
            <person name="Hayward M.R."/>
            <person name="Relman D."/>
            <person name="Kwon D.S."/>
            <person name="Ravel J."/>
        </authorList>
    </citation>
    <scope>NUCLEOTIDE SEQUENCE [LARGE SCALE GENOMIC DNA]</scope>
    <source>
        <strain evidence="5 6">C0210C1</strain>
    </source>
</reference>
<dbReference type="InterPro" id="IPR027785">
    <property type="entry name" value="UvrD-like_helicase_C"/>
</dbReference>
<dbReference type="Pfam" id="PF23139">
    <property type="entry name" value="OB_YrrC"/>
    <property type="match status" value="1"/>
</dbReference>
<dbReference type="Proteomes" id="UP000501676">
    <property type="component" value="Chromosome"/>
</dbReference>
<dbReference type="InterPro" id="IPR050534">
    <property type="entry name" value="Coronavir_polyprotein_1ab"/>
</dbReference>
<evidence type="ECO:0000259" key="4">
    <source>
        <dbReference type="SMART" id="SM00382"/>
    </source>
</evidence>
<dbReference type="Pfam" id="PF13538">
    <property type="entry name" value="UvrD_C_2"/>
    <property type="match status" value="1"/>
</dbReference>
<keyword evidence="3" id="KW-0238">DNA-binding</keyword>
<dbReference type="HAMAP" id="MF_01488">
    <property type="entry name" value="RecD2"/>
    <property type="match status" value="1"/>
</dbReference>
<protein>
    <recommendedName>
        <fullName evidence="3">ATP-dependent RecD2 DNA helicase</fullName>
        <ecNumber evidence="3">5.6.2.3</ecNumber>
    </recommendedName>
    <alternativeName>
        <fullName evidence="3">DNA 5'-3' helicase subunit RecD2</fullName>
    </alternativeName>
</protein>
<dbReference type="InterPro" id="IPR027417">
    <property type="entry name" value="P-loop_NTPase"/>
</dbReference>
<dbReference type="CDD" id="cd17933">
    <property type="entry name" value="DEXSc_RecD-like"/>
    <property type="match status" value="1"/>
</dbReference>
<name>A0A6G7B8A7_9LACO</name>
<feature type="binding site" evidence="3">
    <location>
        <begin position="352"/>
        <end position="356"/>
    </location>
    <ligand>
        <name>ATP</name>
        <dbReference type="ChEBI" id="CHEBI:30616"/>
    </ligand>
</feature>
<dbReference type="InterPro" id="IPR041451">
    <property type="entry name" value="RecD2_SH13"/>
</dbReference>
<comment type="function">
    <text evidence="3">DNA-dependent ATPase and ATP-dependent 5'-3' DNA helicase. Has no activity on blunt DNA or DNA with 3'-overhangs, requires at least 10 bases of 5'-ssDNA for helicase activity.</text>
</comment>
<dbReference type="InterPro" id="IPR055446">
    <property type="entry name" value="RecD2_N_OB"/>
</dbReference>
<sequence length="780" mass="87619">MAELQLIGMVEGIIYENNEELFKILDVHIIRKIAGYDHDSIRVMGNFGEMDLSIRYKFVGEIIEHSKFGMQFKAKSYQAIMPAEYNAIVDYLASDKFAGIGKKTAEKIVSQLGEDLFTKIKDNNKVVEDLKLTDKQRQSLLNGILHMDQLGEILTQAVQYGINKSIITDLYNKYKGETLSKIEEDPYALIAETRGYGFKIADSIANKLGFKADDSRRLKGALMQVLLDSALKDGNTYLLMDKWLENTGKLLYLDDFDLLANEVNNLKKDNKVVIFDDKVSLTNMYTIEKDIANDLKRISDSNKRDIPYLDDDLNSAIKHVEQKFDISYDDTQKKAIKTALNNSISILTGGPGTGKTTIIRGILATLQEIEKIPNDVLYTDDPPFLLAAPTGRAAKRMSELTGIDAKTIHRLLGLGISDLNQENMNELNGEILIIDEMSMVDMFLFKNLVSSIFQLKHIVFVGDKDQLPSVGPGNIFSDLIASSAFPTTKLSMIHRQSDDSSIVDLAHKINQNNAQANIFTKTPNYSFISCNPNSIADAIEKIVDIALEKGFCADDIQVLTAMYNGVSGINSLNDLLQNIMNPAKIDSKKVEVHNEIFRIGDRVLQLQNNPEKEIYNGQIGKVVGIDDSQKSAKLIVRFDDREVMLTSNDLSDLTRAYAITIHKSQGSEFPLVILALTMQNYIMLKKNLLYTAITRAQQNLVMIGEEQAYQMALKTEGNDRQTDLCSKIQCIFNKNDIELQENEIDNADNHSENYILTPDLIYSNKIDPMIGMENVRLDDI</sequence>
<proteinExistence type="inferred from homology"/>
<dbReference type="RefSeq" id="WP_164823975.1">
    <property type="nucleotide sequence ID" value="NZ_CP049228.1"/>
</dbReference>
<keyword evidence="3" id="KW-0413">Isomerase</keyword>
<dbReference type="Pfam" id="PF14490">
    <property type="entry name" value="HHH_RecD2"/>
    <property type="match status" value="1"/>
</dbReference>
<gene>
    <name evidence="3" type="primary">recD2</name>
    <name evidence="5" type="ORF">G6Z83_03220</name>
</gene>
<dbReference type="GO" id="GO:0043139">
    <property type="term" value="F:5'-3' DNA helicase activity"/>
    <property type="evidence" value="ECO:0007669"/>
    <property type="project" value="UniProtKB-UniRule"/>
</dbReference>
<dbReference type="GO" id="GO:0003677">
    <property type="term" value="F:DNA binding"/>
    <property type="evidence" value="ECO:0007669"/>
    <property type="project" value="UniProtKB-UniRule"/>
</dbReference>
<dbReference type="Gene3D" id="3.40.50.300">
    <property type="entry name" value="P-loop containing nucleotide triphosphate hydrolases"/>
    <property type="match status" value="2"/>
</dbReference>
<dbReference type="SUPFAM" id="SSF52540">
    <property type="entry name" value="P-loop containing nucleoside triphosphate hydrolases"/>
    <property type="match status" value="2"/>
</dbReference>
<keyword evidence="3" id="KW-0378">Hydrolase</keyword>
<comment type="catalytic activity">
    <reaction evidence="3">
        <text>ATP + H2O = ADP + phosphate + H(+)</text>
        <dbReference type="Rhea" id="RHEA:13065"/>
        <dbReference type="ChEBI" id="CHEBI:15377"/>
        <dbReference type="ChEBI" id="CHEBI:15378"/>
        <dbReference type="ChEBI" id="CHEBI:30616"/>
        <dbReference type="ChEBI" id="CHEBI:43474"/>
        <dbReference type="ChEBI" id="CHEBI:456216"/>
        <dbReference type="EC" id="5.6.2.3"/>
    </reaction>
</comment>
<keyword evidence="1 3" id="KW-0547">Nucleotide-binding</keyword>
<dbReference type="SMART" id="SM00382">
    <property type="entry name" value="AAA"/>
    <property type="match status" value="1"/>
</dbReference>
<dbReference type="InterPro" id="IPR029493">
    <property type="entry name" value="RecD2-like_HHH"/>
</dbReference>
<dbReference type="GO" id="GO:0006310">
    <property type="term" value="P:DNA recombination"/>
    <property type="evidence" value="ECO:0007669"/>
    <property type="project" value="InterPro"/>
</dbReference>
<evidence type="ECO:0000313" key="5">
    <source>
        <dbReference type="EMBL" id="QIH23723.1"/>
    </source>
</evidence>